<feature type="domain" description="HIT" evidence="2">
    <location>
        <begin position="25"/>
        <end position="153"/>
    </location>
</feature>
<dbReference type="STRING" id="50990.A0A4Y7PQJ1"/>
<dbReference type="PANTHER" id="PTHR46648:SF1">
    <property type="entry name" value="ADENOSINE 5'-MONOPHOSPHORAMIDASE HNT1"/>
    <property type="match status" value="1"/>
</dbReference>
<evidence type="ECO:0000313" key="4">
    <source>
        <dbReference type="Proteomes" id="UP000294933"/>
    </source>
</evidence>
<organism evidence="3 4">
    <name type="scientific">Rickenella mellea</name>
    <dbReference type="NCBI Taxonomy" id="50990"/>
    <lineage>
        <taxon>Eukaryota</taxon>
        <taxon>Fungi</taxon>
        <taxon>Dikarya</taxon>
        <taxon>Basidiomycota</taxon>
        <taxon>Agaricomycotina</taxon>
        <taxon>Agaricomycetes</taxon>
        <taxon>Hymenochaetales</taxon>
        <taxon>Rickenellaceae</taxon>
        <taxon>Rickenella</taxon>
    </lineage>
</organism>
<keyword evidence="4" id="KW-1185">Reference proteome</keyword>
<dbReference type="VEuPathDB" id="FungiDB:BD410DRAFT_537963"/>
<feature type="short sequence motif" description="Histidine triad motif" evidence="1">
    <location>
        <begin position="136"/>
        <end position="140"/>
    </location>
</feature>
<dbReference type="InterPro" id="IPR011146">
    <property type="entry name" value="HIT-like"/>
</dbReference>
<sequence>MTSFIIEEQVGRHIPATWKTDPECPFCRIIQGKDEAHKIYENDKVIAILDILPLRPGHVLVMPKAHCSRLSELPTELAAAVGEAVTKIAGGLVKGMDCIAQGLRNPADPSPVQLPVMANSALNVVCNQEYAQAVPHVHYHIIPAPKFISNASSGREVSATPREMLRREFEARDQLDEFYAEEFTKIMRAKL</sequence>
<dbReference type="InterPro" id="IPR001310">
    <property type="entry name" value="Histidine_triad_HIT"/>
</dbReference>
<dbReference type="OrthoDB" id="672793at2759"/>
<dbReference type="SUPFAM" id="SSF54197">
    <property type="entry name" value="HIT-like"/>
    <property type="match status" value="1"/>
</dbReference>
<dbReference type="GO" id="GO:0003824">
    <property type="term" value="F:catalytic activity"/>
    <property type="evidence" value="ECO:0007669"/>
    <property type="project" value="InterPro"/>
</dbReference>
<dbReference type="Pfam" id="PF01230">
    <property type="entry name" value="HIT"/>
    <property type="match status" value="1"/>
</dbReference>
<evidence type="ECO:0000313" key="3">
    <source>
        <dbReference type="EMBL" id="TDL17707.1"/>
    </source>
</evidence>
<evidence type="ECO:0000256" key="1">
    <source>
        <dbReference type="PROSITE-ProRule" id="PRU00464"/>
    </source>
</evidence>
<dbReference type="PROSITE" id="PS51084">
    <property type="entry name" value="HIT_2"/>
    <property type="match status" value="1"/>
</dbReference>
<evidence type="ECO:0000259" key="2">
    <source>
        <dbReference type="PROSITE" id="PS51084"/>
    </source>
</evidence>
<dbReference type="AlphaFoldDB" id="A0A4Y7PQJ1"/>
<name>A0A4Y7PQJ1_9AGAM</name>
<dbReference type="Proteomes" id="UP000294933">
    <property type="component" value="Unassembled WGS sequence"/>
</dbReference>
<dbReference type="EMBL" id="ML170217">
    <property type="protein sequence ID" value="TDL17707.1"/>
    <property type="molecule type" value="Genomic_DNA"/>
</dbReference>
<dbReference type="InterPro" id="IPR036265">
    <property type="entry name" value="HIT-like_sf"/>
</dbReference>
<dbReference type="Gene3D" id="3.30.428.10">
    <property type="entry name" value="HIT-like"/>
    <property type="match status" value="1"/>
</dbReference>
<proteinExistence type="predicted"/>
<reference evidence="3 4" key="1">
    <citation type="submission" date="2018-06" db="EMBL/GenBank/DDBJ databases">
        <title>A transcriptomic atlas of mushroom development highlights an independent origin of complex multicellularity.</title>
        <authorList>
            <consortium name="DOE Joint Genome Institute"/>
            <person name="Krizsan K."/>
            <person name="Almasi E."/>
            <person name="Merenyi Z."/>
            <person name="Sahu N."/>
            <person name="Viragh M."/>
            <person name="Koszo T."/>
            <person name="Mondo S."/>
            <person name="Kiss B."/>
            <person name="Balint B."/>
            <person name="Kues U."/>
            <person name="Barry K."/>
            <person name="Hegedus J.C."/>
            <person name="Henrissat B."/>
            <person name="Johnson J."/>
            <person name="Lipzen A."/>
            <person name="Ohm R."/>
            <person name="Nagy I."/>
            <person name="Pangilinan J."/>
            <person name="Yan J."/>
            <person name="Xiong Y."/>
            <person name="Grigoriev I.V."/>
            <person name="Hibbett D.S."/>
            <person name="Nagy L.G."/>
        </authorList>
    </citation>
    <scope>NUCLEOTIDE SEQUENCE [LARGE SCALE GENOMIC DNA]</scope>
    <source>
        <strain evidence="3 4">SZMC22713</strain>
    </source>
</reference>
<dbReference type="GO" id="GO:0009117">
    <property type="term" value="P:nucleotide metabolic process"/>
    <property type="evidence" value="ECO:0007669"/>
    <property type="project" value="TreeGrafter"/>
</dbReference>
<accession>A0A4Y7PQJ1</accession>
<protein>
    <submittedName>
        <fullName evidence="3">HIT-like protein</fullName>
    </submittedName>
</protein>
<gene>
    <name evidence="3" type="ORF">BD410DRAFT_537963</name>
</gene>
<dbReference type="PANTHER" id="PTHR46648">
    <property type="entry name" value="HIT FAMILY PROTEIN 1"/>
    <property type="match status" value="1"/>
</dbReference>
<dbReference type="PRINTS" id="PR00332">
    <property type="entry name" value="HISTRIAD"/>
</dbReference>